<evidence type="ECO:0000256" key="7">
    <source>
        <dbReference type="PROSITE-ProRule" id="PRU01331"/>
    </source>
</evidence>
<comment type="similarity">
    <text evidence="2 7 8">Belongs to the glutamine synthetase family.</text>
</comment>
<evidence type="ECO:0000256" key="8">
    <source>
        <dbReference type="RuleBase" id="RU000384"/>
    </source>
</evidence>
<evidence type="ECO:0000259" key="10">
    <source>
        <dbReference type="PROSITE" id="PS51987"/>
    </source>
</evidence>
<dbReference type="InterPro" id="IPR027303">
    <property type="entry name" value="Gln_synth_gly_rich_site"/>
</dbReference>
<dbReference type="AlphaFoldDB" id="A0A1G2MSD8"/>
<keyword evidence="3 9" id="KW-0436">Ligase</keyword>
<dbReference type="GO" id="GO:0004356">
    <property type="term" value="F:glutamine synthetase activity"/>
    <property type="evidence" value="ECO:0007669"/>
    <property type="project" value="UniProtKB-EC"/>
</dbReference>
<evidence type="ECO:0000256" key="1">
    <source>
        <dbReference type="ARBA" id="ARBA00001946"/>
    </source>
</evidence>
<dbReference type="Proteomes" id="UP000177565">
    <property type="component" value="Unassembled WGS sequence"/>
</dbReference>
<reference evidence="11 12" key="1">
    <citation type="journal article" date="2016" name="Nat. Commun.">
        <title>Thousands of microbial genomes shed light on interconnected biogeochemical processes in an aquifer system.</title>
        <authorList>
            <person name="Anantharaman K."/>
            <person name="Brown C.T."/>
            <person name="Hug L.A."/>
            <person name="Sharon I."/>
            <person name="Castelle C.J."/>
            <person name="Probst A.J."/>
            <person name="Thomas B.C."/>
            <person name="Singh A."/>
            <person name="Wilkins M.J."/>
            <person name="Karaoz U."/>
            <person name="Brodie E.L."/>
            <person name="Williams K.H."/>
            <person name="Hubbard S.S."/>
            <person name="Banfield J.F."/>
        </authorList>
    </citation>
    <scope>NUCLEOTIDE SEQUENCE [LARGE SCALE GENOMIC DNA]</scope>
</reference>
<name>A0A1G2MSD8_9BACT</name>
<dbReference type="Gene3D" id="3.30.590.10">
    <property type="entry name" value="Glutamine synthetase/guanido kinase, catalytic domain"/>
    <property type="match status" value="1"/>
</dbReference>
<comment type="cofactor">
    <cofactor evidence="1">
        <name>Mg(2+)</name>
        <dbReference type="ChEBI" id="CHEBI:18420"/>
    </cofactor>
</comment>
<dbReference type="EC" id="6.3.1.2" evidence="9"/>
<feature type="domain" description="GS catalytic" evidence="10">
    <location>
        <begin position="144"/>
        <end position="482"/>
    </location>
</feature>
<organism evidence="11 12">
    <name type="scientific">Candidatus Taylorbacteria bacterium RIFCSPHIGHO2_02_FULL_46_13</name>
    <dbReference type="NCBI Taxonomy" id="1802312"/>
    <lineage>
        <taxon>Bacteria</taxon>
        <taxon>Candidatus Tayloriibacteriota</taxon>
    </lineage>
</organism>
<dbReference type="PROSITE" id="PS51987">
    <property type="entry name" value="GS_CATALYTIC"/>
    <property type="match status" value="1"/>
</dbReference>
<dbReference type="InterPro" id="IPR027302">
    <property type="entry name" value="Gln_synth_N_conserv_site"/>
</dbReference>
<dbReference type="Pfam" id="PF00120">
    <property type="entry name" value="Gln-synt_C"/>
    <property type="match status" value="1"/>
</dbReference>
<dbReference type="PANTHER" id="PTHR43785">
    <property type="entry name" value="GAMMA-GLUTAMYLPUTRESCINE SYNTHETASE"/>
    <property type="match status" value="1"/>
</dbReference>
<dbReference type="PROSITE" id="PS00181">
    <property type="entry name" value="GLNA_ATP"/>
    <property type="match status" value="1"/>
</dbReference>
<keyword evidence="5 9" id="KW-0067">ATP-binding</keyword>
<proteinExistence type="inferred from homology"/>
<dbReference type="STRING" id="1802312.A3C06_01760"/>
<evidence type="ECO:0000256" key="2">
    <source>
        <dbReference type="ARBA" id="ARBA00009897"/>
    </source>
</evidence>
<sequence length="482" mass="55073">MEPINTKIRELKNFLEIPYSKLEELNLKAKARGESFSPAVLEKEYTAYLRKEKRIKAVTLCFTDIEGRLHMLDYDKEFLLDALSNLTFDGSSIRGFTPQHESDLRLEIDWASIRHLPSDIFGPGKVIFFASVLNRDRTPYNSDFRSQLKLYASQLKRKEGLVAYASSEIEGFIVDGINSEQEYQENREFKLISSGGYYHSLPMDKLRIFIDNAAEAQRAMGFRNEKDHPEVAPSQFEMNFSYAEVVRAADNVQLYKLVCRQVARKFGMTATFLPKPITGINGSGMHTNFSLAKKGKNIFYDPKGEDGLSKIAWDFIWKLLNHAPETCLVFNSSVNSYRRLDPHFEAPNQIKVSAIDRGSMIRIPIGNERTARIELRSVAPDANPYLVLYTMLKTGMEGQRLQKDKNKRDRVRVLPDNINDAITNFKSSKFISHILGEDSKEKFAAFKQAAADRSPKALGGRVKGSEIIYHHEITNQLLWNNF</sequence>
<evidence type="ECO:0000256" key="4">
    <source>
        <dbReference type="ARBA" id="ARBA00022741"/>
    </source>
</evidence>
<keyword evidence="4 9" id="KW-0547">Nucleotide-binding</keyword>
<gene>
    <name evidence="11" type="ORF">A3C06_01760</name>
</gene>
<comment type="caution">
    <text evidence="11">The sequence shown here is derived from an EMBL/GenBank/DDBJ whole genome shotgun (WGS) entry which is preliminary data.</text>
</comment>
<dbReference type="InterPro" id="IPR008147">
    <property type="entry name" value="Gln_synt_N"/>
</dbReference>
<dbReference type="Gene3D" id="3.10.20.70">
    <property type="entry name" value="Glutamine synthetase, N-terminal domain"/>
    <property type="match status" value="1"/>
</dbReference>
<dbReference type="InterPro" id="IPR008146">
    <property type="entry name" value="Gln_synth_cat_dom"/>
</dbReference>
<evidence type="ECO:0000313" key="11">
    <source>
        <dbReference type="EMBL" id="OHA26664.1"/>
    </source>
</evidence>
<comment type="catalytic activity">
    <reaction evidence="9">
        <text>L-glutamate + NH4(+) + ATP = L-glutamine + ADP + phosphate + H(+)</text>
        <dbReference type="Rhea" id="RHEA:16169"/>
        <dbReference type="ChEBI" id="CHEBI:15378"/>
        <dbReference type="ChEBI" id="CHEBI:28938"/>
        <dbReference type="ChEBI" id="CHEBI:29985"/>
        <dbReference type="ChEBI" id="CHEBI:30616"/>
        <dbReference type="ChEBI" id="CHEBI:43474"/>
        <dbReference type="ChEBI" id="CHEBI:58359"/>
        <dbReference type="ChEBI" id="CHEBI:456216"/>
        <dbReference type="EC" id="6.3.1.2"/>
    </reaction>
</comment>
<evidence type="ECO:0000256" key="6">
    <source>
        <dbReference type="ARBA" id="ARBA00022842"/>
    </source>
</evidence>
<evidence type="ECO:0000256" key="9">
    <source>
        <dbReference type="RuleBase" id="RU004356"/>
    </source>
</evidence>
<dbReference type="GO" id="GO:0006542">
    <property type="term" value="P:glutamine biosynthetic process"/>
    <property type="evidence" value="ECO:0007669"/>
    <property type="project" value="InterPro"/>
</dbReference>
<dbReference type="InterPro" id="IPR036651">
    <property type="entry name" value="Gln_synt_N_sf"/>
</dbReference>
<evidence type="ECO:0000256" key="3">
    <source>
        <dbReference type="ARBA" id="ARBA00022598"/>
    </source>
</evidence>
<dbReference type="PANTHER" id="PTHR43785:SF12">
    <property type="entry name" value="TYPE-1 GLUTAMINE SYNTHETASE 2"/>
    <property type="match status" value="1"/>
</dbReference>
<protein>
    <recommendedName>
        <fullName evidence="9">Glutamine synthetase</fullName>
        <ecNumber evidence="9">6.3.1.2</ecNumber>
    </recommendedName>
</protein>
<evidence type="ECO:0000256" key="5">
    <source>
        <dbReference type="ARBA" id="ARBA00022840"/>
    </source>
</evidence>
<dbReference type="EMBL" id="MHRQ01000018">
    <property type="protein sequence ID" value="OHA26664.1"/>
    <property type="molecule type" value="Genomic_DNA"/>
</dbReference>
<dbReference type="GO" id="GO:0005524">
    <property type="term" value="F:ATP binding"/>
    <property type="evidence" value="ECO:0007669"/>
    <property type="project" value="UniProtKB-KW"/>
</dbReference>
<evidence type="ECO:0000313" key="12">
    <source>
        <dbReference type="Proteomes" id="UP000177565"/>
    </source>
</evidence>
<dbReference type="InterPro" id="IPR014746">
    <property type="entry name" value="Gln_synth/guanido_kin_cat_dom"/>
</dbReference>
<dbReference type="PROSITE" id="PS00180">
    <property type="entry name" value="GLNA_1"/>
    <property type="match status" value="1"/>
</dbReference>
<dbReference type="SMART" id="SM01230">
    <property type="entry name" value="Gln-synt_C"/>
    <property type="match status" value="1"/>
</dbReference>
<dbReference type="SUPFAM" id="SSF55931">
    <property type="entry name" value="Glutamine synthetase/guanido kinase"/>
    <property type="match status" value="1"/>
</dbReference>
<dbReference type="SUPFAM" id="SSF54368">
    <property type="entry name" value="Glutamine synthetase, N-terminal domain"/>
    <property type="match status" value="1"/>
</dbReference>
<dbReference type="Pfam" id="PF03951">
    <property type="entry name" value="Gln-synt_N"/>
    <property type="match status" value="1"/>
</dbReference>
<accession>A0A1G2MSD8</accession>
<keyword evidence="6" id="KW-0460">Magnesium</keyword>